<gene>
    <name evidence="1" type="ORF">DAPPUDRAFT_263700</name>
</gene>
<keyword evidence="2" id="KW-1185">Reference proteome</keyword>
<organism evidence="1 2">
    <name type="scientific">Daphnia pulex</name>
    <name type="common">Water flea</name>
    <dbReference type="NCBI Taxonomy" id="6669"/>
    <lineage>
        <taxon>Eukaryota</taxon>
        <taxon>Metazoa</taxon>
        <taxon>Ecdysozoa</taxon>
        <taxon>Arthropoda</taxon>
        <taxon>Crustacea</taxon>
        <taxon>Branchiopoda</taxon>
        <taxon>Diplostraca</taxon>
        <taxon>Cladocera</taxon>
        <taxon>Anomopoda</taxon>
        <taxon>Daphniidae</taxon>
        <taxon>Daphnia</taxon>
    </lineage>
</organism>
<accession>E9HQA5</accession>
<dbReference type="Proteomes" id="UP000000305">
    <property type="component" value="Unassembled WGS sequence"/>
</dbReference>
<evidence type="ECO:0000313" key="2">
    <source>
        <dbReference type="Proteomes" id="UP000000305"/>
    </source>
</evidence>
<proteinExistence type="predicted"/>
<reference evidence="1 2" key="1">
    <citation type="journal article" date="2011" name="Science">
        <title>The ecoresponsive genome of Daphnia pulex.</title>
        <authorList>
            <person name="Colbourne J.K."/>
            <person name="Pfrender M.E."/>
            <person name="Gilbert D."/>
            <person name="Thomas W.K."/>
            <person name="Tucker A."/>
            <person name="Oakley T.H."/>
            <person name="Tokishita S."/>
            <person name="Aerts A."/>
            <person name="Arnold G.J."/>
            <person name="Basu M.K."/>
            <person name="Bauer D.J."/>
            <person name="Caceres C.E."/>
            <person name="Carmel L."/>
            <person name="Casola C."/>
            <person name="Choi J.H."/>
            <person name="Detter J.C."/>
            <person name="Dong Q."/>
            <person name="Dusheyko S."/>
            <person name="Eads B.D."/>
            <person name="Frohlich T."/>
            <person name="Geiler-Samerotte K.A."/>
            <person name="Gerlach D."/>
            <person name="Hatcher P."/>
            <person name="Jogdeo S."/>
            <person name="Krijgsveld J."/>
            <person name="Kriventseva E.V."/>
            <person name="Kultz D."/>
            <person name="Laforsch C."/>
            <person name="Lindquist E."/>
            <person name="Lopez J."/>
            <person name="Manak J.R."/>
            <person name="Muller J."/>
            <person name="Pangilinan J."/>
            <person name="Patwardhan R.P."/>
            <person name="Pitluck S."/>
            <person name="Pritham E.J."/>
            <person name="Rechtsteiner A."/>
            <person name="Rho M."/>
            <person name="Rogozin I.B."/>
            <person name="Sakarya O."/>
            <person name="Salamov A."/>
            <person name="Schaack S."/>
            <person name="Shapiro H."/>
            <person name="Shiga Y."/>
            <person name="Skalitzky C."/>
            <person name="Smith Z."/>
            <person name="Souvorov A."/>
            <person name="Sung W."/>
            <person name="Tang Z."/>
            <person name="Tsuchiya D."/>
            <person name="Tu H."/>
            <person name="Vos H."/>
            <person name="Wang M."/>
            <person name="Wolf Y.I."/>
            <person name="Yamagata H."/>
            <person name="Yamada T."/>
            <person name="Ye Y."/>
            <person name="Shaw J.R."/>
            <person name="Andrews J."/>
            <person name="Crease T.J."/>
            <person name="Tang H."/>
            <person name="Lucas S.M."/>
            <person name="Robertson H.M."/>
            <person name="Bork P."/>
            <person name="Koonin E.V."/>
            <person name="Zdobnov E.M."/>
            <person name="Grigoriev I.V."/>
            <person name="Lynch M."/>
            <person name="Boore J.L."/>
        </authorList>
    </citation>
    <scope>NUCLEOTIDE SEQUENCE [LARGE SCALE GENOMIC DNA]</scope>
</reference>
<sequence>MCFRLKDDLLRGHILMDIYNCISAGCDSETAARSSNLHEADTTYYTEVPKY</sequence>
<dbReference type="InParanoid" id="E9HQA5"/>
<dbReference type="KEGG" id="dpx:DAPPUDRAFT_263700"/>
<dbReference type="EMBL" id="GL732716">
    <property type="protein sequence ID" value="EFX66091.1"/>
    <property type="molecule type" value="Genomic_DNA"/>
</dbReference>
<protein>
    <submittedName>
        <fullName evidence="1">Uncharacterized protein</fullName>
    </submittedName>
</protein>
<dbReference type="HOGENOM" id="CLU_3108487_0_0_1"/>
<evidence type="ECO:0000313" key="1">
    <source>
        <dbReference type="EMBL" id="EFX66091.1"/>
    </source>
</evidence>
<dbReference type="AlphaFoldDB" id="E9HQA5"/>
<name>E9HQA5_DAPPU</name>